<dbReference type="Pfam" id="PF08386">
    <property type="entry name" value="Abhydrolase_4"/>
    <property type="match status" value="1"/>
</dbReference>
<gene>
    <name evidence="7" type="ORF">G7068_08420</name>
</gene>
<comment type="similarity">
    <text evidence="1">Belongs to the peptidase S33 family.</text>
</comment>
<dbReference type="RefSeq" id="WP_166291078.1">
    <property type="nucleotide sequence ID" value="NZ_CP049863.1"/>
</dbReference>
<dbReference type="InterPro" id="IPR051601">
    <property type="entry name" value="Serine_prot/Carboxylest_S33"/>
</dbReference>
<feature type="chain" id="PRO_5039102758" evidence="4">
    <location>
        <begin position="24"/>
        <end position="522"/>
    </location>
</feature>
<dbReference type="GO" id="GO:0016787">
    <property type="term" value="F:hydrolase activity"/>
    <property type="evidence" value="ECO:0007669"/>
    <property type="project" value="UniProtKB-KW"/>
</dbReference>
<dbReference type="Pfam" id="PF00561">
    <property type="entry name" value="Abhydrolase_1"/>
    <property type="match status" value="1"/>
</dbReference>
<keyword evidence="2 4" id="KW-0732">Signal</keyword>
<dbReference type="KEGG" id="lvi:G7068_08420"/>
<dbReference type="PANTHER" id="PTHR43248:SF29">
    <property type="entry name" value="TRIPEPTIDYL AMINOPEPTIDASE"/>
    <property type="match status" value="1"/>
</dbReference>
<evidence type="ECO:0000256" key="4">
    <source>
        <dbReference type="SAM" id="SignalP"/>
    </source>
</evidence>
<evidence type="ECO:0000313" key="7">
    <source>
        <dbReference type="EMBL" id="QIK63218.1"/>
    </source>
</evidence>
<evidence type="ECO:0000259" key="5">
    <source>
        <dbReference type="Pfam" id="PF00561"/>
    </source>
</evidence>
<dbReference type="PANTHER" id="PTHR43248">
    <property type="entry name" value="2-SUCCINYL-6-HYDROXY-2,4-CYCLOHEXADIENE-1-CARBOXYLATE SYNTHASE"/>
    <property type="match status" value="1"/>
</dbReference>
<feature type="domain" description="AB hydrolase-1" evidence="5">
    <location>
        <begin position="135"/>
        <end position="276"/>
    </location>
</feature>
<keyword evidence="8" id="KW-1185">Reference proteome</keyword>
<evidence type="ECO:0000256" key="3">
    <source>
        <dbReference type="ARBA" id="ARBA00022801"/>
    </source>
</evidence>
<proteinExistence type="inferred from homology"/>
<evidence type="ECO:0000256" key="2">
    <source>
        <dbReference type="ARBA" id="ARBA00022729"/>
    </source>
</evidence>
<reference evidence="7 8" key="1">
    <citation type="submission" date="2020-03" db="EMBL/GenBank/DDBJ databases">
        <title>Leucobacter sp. nov., isolated from beetles.</title>
        <authorList>
            <person name="Hyun D.-W."/>
            <person name="Bae J.-W."/>
        </authorList>
    </citation>
    <scope>NUCLEOTIDE SEQUENCE [LARGE SCALE GENOMIC DNA]</scope>
    <source>
        <strain evidence="7 8">HDW9C</strain>
    </source>
</reference>
<accession>A0A6G7XFR3</accession>
<keyword evidence="3 7" id="KW-0378">Hydrolase</keyword>
<dbReference type="AlphaFoldDB" id="A0A6G7XFR3"/>
<feature type="domain" description="Peptidase S33 tripeptidyl aminopeptidase-like C-terminal" evidence="6">
    <location>
        <begin position="429"/>
        <end position="519"/>
    </location>
</feature>
<dbReference type="InterPro" id="IPR013595">
    <property type="entry name" value="Pept_S33_TAP-like_C"/>
</dbReference>
<name>A0A6G7XFR3_9MICO</name>
<protein>
    <submittedName>
        <fullName evidence="7">Alpha/beta hydrolase</fullName>
    </submittedName>
</protein>
<dbReference type="SUPFAM" id="SSF53474">
    <property type="entry name" value="alpha/beta-Hydrolases"/>
    <property type="match status" value="1"/>
</dbReference>
<organism evidence="7 8">
    <name type="scientific">Leucobacter viscericola</name>
    <dbReference type="NCBI Taxonomy" id="2714935"/>
    <lineage>
        <taxon>Bacteria</taxon>
        <taxon>Bacillati</taxon>
        <taxon>Actinomycetota</taxon>
        <taxon>Actinomycetes</taxon>
        <taxon>Micrococcales</taxon>
        <taxon>Microbacteriaceae</taxon>
        <taxon>Leucobacter</taxon>
    </lineage>
</organism>
<evidence type="ECO:0000313" key="8">
    <source>
        <dbReference type="Proteomes" id="UP000502677"/>
    </source>
</evidence>
<dbReference type="Proteomes" id="UP000502677">
    <property type="component" value="Chromosome"/>
</dbReference>
<dbReference type="PROSITE" id="PS51257">
    <property type="entry name" value="PROKAR_LIPOPROTEIN"/>
    <property type="match status" value="1"/>
</dbReference>
<evidence type="ECO:0000256" key="1">
    <source>
        <dbReference type="ARBA" id="ARBA00010088"/>
    </source>
</evidence>
<evidence type="ECO:0000259" key="6">
    <source>
        <dbReference type="Pfam" id="PF08386"/>
    </source>
</evidence>
<feature type="signal peptide" evidence="4">
    <location>
        <begin position="1"/>
        <end position="23"/>
    </location>
</feature>
<dbReference type="InterPro" id="IPR000073">
    <property type="entry name" value="AB_hydrolase_1"/>
</dbReference>
<dbReference type="Gene3D" id="3.40.50.1820">
    <property type="entry name" value="alpha/beta hydrolase"/>
    <property type="match status" value="1"/>
</dbReference>
<dbReference type="EMBL" id="CP049863">
    <property type="protein sequence ID" value="QIK63218.1"/>
    <property type="molecule type" value="Genomic_DNA"/>
</dbReference>
<dbReference type="InterPro" id="IPR029058">
    <property type="entry name" value="AB_hydrolase_fold"/>
</dbReference>
<sequence length="522" mass="55092">MRPQRRPAAAKRAARASSLVASAAVLALLLSGCGSLSAGADHATSAGENASAQQARDFAALYKQNIKWTSCDEEDGLDDGTAEALDEAGIDVSGITCAFIKAPFDWEDPSISETIDLSVVHIPSTGKNPRGTLLGNPGGPGATGVDFMLGMAMAPGFEDVVADYDLLGFDPRGIGRSTPIDCDGAGSEIPAVQLGECIAKNPLTHTMGTSQVARDMELLRHLSGDSVLNYIGYSYGTMLGATYTTLFPERAGRMVLDSAEDAQWASLIHNFDQQVAISNATVALATACRTEYKGEVEVCPFTDEESLIRVLNELDAKPLVASDGTEINGQMLQSYLTNALYESHFERGRTLDTIALALFGNQKAIDTIGESFSGDDSGVDLAMNIVTCHSFPIEPDVPGLLKHIDKVGMPKLLGGPEINDETLAPFVDLSCYTLPESGLDITDKFTAKGADPILVIGITGDHATPFQYAKVLADELGARLLTLDGQGHAASYSGRSSCVDDAVTRYLVAGDLPAKGTVCRDD</sequence>